<keyword evidence="2" id="KW-1133">Transmembrane helix</keyword>
<gene>
    <name evidence="3" type="ORF">E4O92_18570</name>
</gene>
<feature type="transmembrane region" description="Helical" evidence="2">
    <location>
        <begin position="208"/>
        <end position="231"/>
    </location>
</feature>
<evidence type="ECO:0000256" key="1">
    <source>
        <dbReference type="SAM" id="Coils"/>
    </source>
</evidence>
<dbReference type="OrthoDB" id="7255862at2"/>
<sequence>MANGLRRTEQWMRFFLWLVAFAFAAFLIGLGGKIVDNLWAVEAEPSMEQFIDTAKAEPLRQALADAEKTREEARERLAKATQKHQEAESDTAAARETFDNWVATRRVTARPDQDAELIERTRKLDALKAAERAALATVQAERAKELDARHAFDHARGQLDQVETPAYEAANKAAKAKALRVFGYRLALTLPLLVIAGWLFARKRNSSYWPFVWGFILFALVAFFVELVPYLPDFGGYVRYGVGVLVTVVVGRYAIQWLQAYLERQRAAEALPEPQRRGKLRYDEAMARLEHQVCPGCERKANLSNEHLDFCPHCGIGLFDRCNRCSTRKNAFARFCFSCGAPANATLMD</sequence>
<name>A0A4Y9SRY4_9BURK</name>
<comment type="caution">
    <text evidence="3">The sequence shown here is derived from an EMBL/GenBank/DDBJ whole genome shotgun (WGS) entry which is preliminary data.</text>
</comment>
<keyword evidence="2" id="KW-0472">Membrane</keyword>
<evidence type="ECO:0000313" key="4">
    <source>
        <dbReference type="Proteomes" id="UP000297258"/>
    </source>
</evidence>
<keyword evidence="2" id="KW-0812">Transmembrane</keyword>
<dbReference type="EMBL" id="SPUM01000123">
    <property type="protein sequence ID" value="TFW29552.1"/>
    <property type="molecule type" value="Genomic_DNA"/>
</dbReference>
<accession>A0A4Y9SRY4</accession>
<feature type="coiled-coil region" evidence="1">
    <location>
        <begin position="56"/>
        <end position="97"/>
    </location>
</feature>
<dbReference type="Proteomes" id="UP000297258">
    <property type="component" value="Unassembled WGS sequence"/>
</dbReference>
<feature type="transmembrane region" description="Helical" evidence="2">
    <location>
        <begin position="237"/>
        <end position="255"/>
    </location>
</feature>
<reference evidence="3 4" key="1">
    <citation type="submission" date="2019-03" db="EMBL/GenBank/DDBJ databases">
        <title>Draft genome of Massilia hortus sp. nov., a novel bacterial species of the Oxalobacteraceae family.</title>
        <authorList>
            <person name="Peta V."/>
            <person name="Raths R."/>
            <person name="Bucking H."/>
        </authorList>
    </citation>
    <scope>NUCLEOTIDE SEQUENCE [LARGE SCALE GENOMIC DNA]</scope>
    <source>
        <strain evidence="3 4">ONC3</strain>
    </source>
</reference>
<evidence type="ECO:0000313" key="3">
    <source>
        <dbReference type="EMBL" id="TFW29552.1"/>
    </source>
</evidence>
<dbReference type="AlphaFoldDB" id="A0A4Y9SRY4"/>
<protein>
    <submittedName>
        <fullName evidence="3">Serine endopeptidase</fullName>
    </submittedName>
</protein>
<keyword evidence="4" id="KW-1185">Reference proteome</keyword>
<proteinExistence type="predicted"/>
<feature type="transmembrane region" description="Helical" evidence="2">
    <location>
        <begin position="182"/>
        <end position="201"/>
    </location>
</feature>
<evidence type="ECO:0000256" key="2">
    <source>
        <dbReference type="SAM" id="Phobius"/>
    </source>
</evidence>
<dbReference type="RefSeq" id="WP_135191140.1">
    <property type="nucleotide sequence ID" value="NZ_SPUM01000123.1"/>
</dbReference>
<organism evidence="3 4">
    <name type="scientific">Massilia horti</name>
    <dbReference type="NCBI Taxonomy" id="2562153"/>
    <lineage>
        <taxon>Bacteria</taxon>
        <taxon>Pseudomonadati</taxon>
        <taxon>Pseudomonadota</taxon>
        <taxon>Betaproteobacteria</taxon>
        <taxon>Burkholderiales</taxon>
        <taxon>Oxalobacteraceae</taxon>
        <taxon>Telluria group</taxon>
        <taxon>Massilia</taxon>
    </lineage>
</organism>
<keyword evidence="1" id="KW-0175">Coiled coil</keyword>